<evidence type="ECO:0000256" key="1">
    <source>
        <dbReference type="ARBA" id="ARBA00004123"/>
    </source>
</evidence>
<evidence type="ECO:0000256" key="5">
    <source>
        <dbReference type="ARBA" id="ARBA00023242"/>
    </source>
</evidence>
<sequence>MEPGASPPPFSPLSEIHYPIDTLTRKPKGFAFVTFMFPEHAVKAYVAVDGQVFQGRMQCVLPSTIRKEASEDADVPSSSYKKKASEDKACSSRSLSALCGLCAHLSSAARPPAFPQLPGPFPSVSSHNWNTLFMGPNAVADAIVQKYSATKSKCSTMSCLMGPASSSLSTGDQGHCGRALALWETQLVQEVRRFLIDNGVSLDSFSQAAEKRSKTVILAKNLPAGTLAAELQETFGHFGSLGCVLLCEGGVTAIVEFLEPLEARKAFRHLAYSKFHHVPLYLEWAPLGIFSSTAPQGKEPKKHLRERTWWSQKPARTGVLLSMGFGFVEYQKPEQAQRALKQLQASPDLCPEEAASLKQTSSKILVRKIPFQADRREIRELFRAPKKKPSVVLDGILKQLEDSDREGDEQTLQL</sequence>
<dbReference type="FunFam" id="3.30.70.330:FF:000277">
    <property type="entry name" value="RNA binding motif protein 19"/>
    <property type="match status" value="1"/>
</dbReference>
<comment type="subcellular location">
    <subcellularLocation>
        <location evidence="1">Nucleus</location>
    </subcellularLocation>
</comment>
<organism evidence="7 8">
    <name type="scientific">Marmota monax</name>
    <name type="common">Woodchuck</name>
    <dbReference type="NCBI Taxonomy" id="9995"/>
    <lineage>
        <taxon>Eukaryota</taxon>
        <taxon>Metazoa</taxon>
        <taxon>Chordata</taxon>
        <taxon>Craniata</taxon>
        <taxon>Vertebrata</taxon>
        <taxon>Euteleostomi</taxon>
        <taxon>Mammalia</taxon>
        <taxon>Eutheria</taxon>
        <taxon>Euarchontoglires</taxon>
        <taxon>Glires</taxon>
        <taxon>Rodentia</taxon>
        <taxon>Sciuromorpha</taxon>
        <taxon>Sciuridae</taxon>
        <taxon>Xerinae</taxon>
        <taxon>Marmotini</taxon>
        <taxon>Marmota</taxon>
    </lineage>
</organism>
<name>A0A5E4CWJ0_MARMO</name>
<keyword evidence="8" id="KW-1185">Reference proteome</keyword>
<evidence type="ECO:0000313" key="7">
    <source>
        <dbReference type="EMBL" id="VTJ86115.1"/>
    </source>
</evidence>
<evidence type="ECO:0000256" key="3">
    <source>
        <dbReference type="ARBA" id="ARBA00022737"/>
    </source>
</evidence>
<comment type="similarity">
    <text evidence="2">Belongs to the RRM MRD1 family.</text>
</comment>
<keyword evidence="3" id="KW-0677">Repeat</keyword>
<dbReference type="GO" id="GO:0005634">
    <property type="term" value="C:nucleus"/>
    <property type="evidence" value="ECO:0007669"/>
    <property type="project" value="UniProtKB-SubCell"/>
</dbReference>
<keyword evidence="4" id="KW-0694">RNA-binding</keyword>
<evidence type="ECO:0000256" key="4">
    <source>
        <dbReference type="ARBA" id="ARBA00022884"/>
    </source>
</evidence>
<dbReference type="Pfam" id="PF00076">
    <property type="entry name" value="RRM_1"/>
    <property type="match status" value="1"/>
</dbReference>
<protein>
    <recommendedName>
        <fullName evidence="6">RRM domain-containing protein</fullName>
    </recommendedName>
</protein>
<dbReference type="SMART" id="SM00360">
    <property type="entry name" value="RRM"/>
    <property type="match status" value="1"/>
</dbReference>
<dbReference type="EMBL" id="CABDUW010002270">
    <property type="protein sequence ID" value="VTJ86115.1"/>
    <property type="molecule type" value="Genomic_DNA"/>
</dbReference>
<feature type="domain" description="RRM" evidence="6">
    <location>
        <begin position="216"/>
        <end position="283"/>
    </location>
</feature>
<dbReference type="Proteomes" id="UP000335636">
    <property type="component" value="Unassembled WGS sequence"/>
</dbReference>
<dbReference type="InterPro" id="IPR035979">
    <property type="entry name" value="RBD_domain_sf"/>
</dbReference>
<dbReference type="PANTHER" id="PTHR48034">
    <property type="entry name" value="TRANSFORMER-2 SEX-DETERMINING PROTEIN-RELATED"/>
    <property type="match status" value="1"/>
</dbReference>
<dbReference type="InterPro" id="IPR000504">
    <property type="entry name" value="RRM_dom"/>
</dbReference>
<dbReference type="InterPro" id="IPR050441">
    <property type="entry name" value="RBM"/>
</dbReference>
<comment type="caution">
    <text evidence="7">The sequence shown here is derived from an EMBL/GenBank/DDBJ whole genome shotgun (WGS) entry which is preliminary data.</text>
</comment>
<proteinExistence type="inferred from homology"/>
<accession>A0A5E4CWJ0</accession>
<dbReference type="AlphaFoldDB" id="A0A5E4CWJ0"/>
<dbReference type="Gene3D" id="3.30.70.330">
    <property type="match status" value="3"/>
</dbReference>
<keyword evidence="5" id="KW-0539">Nucleus</keyword>
<dbReference type="GO" id="GO:0003723">
    <property type="term" value="F:RNA binding"/>
    <property type="evidence" value="ECO:0007669"/>
    <property type="project" value="UniProtKB-KW"/>
</dbReference>
<evidence type="ECO:0000313" key="8">
    <source>
        <dbReference type="Proteomes" id="UP000335636"/>
    </source>
</evidence>
<gene>
    <name evidence="7" type="ORF">MONAX_5E033483</name>
</gene>
<dbReference type="SUPFAM" id="SSF54928">
    <property type="entry name" value="RNA-binding domain, RBD"/>
    <property type="match status" value="2"/>
</dbReference>
<dbReference type="InterPro" id="IPR012677">
    <property type="entry name" value="Nucleotide-bd_a/b_plait_sf"/>
</dbReference>
<reference evidence="7" key="1">
    <citation type="submission" date="2019-04" db="EMBL/GenBank/DDBJ databases">
        <authorList>
            <person name="Alioto T."/>
            <person name="Alioto T."/>
        </authorList>
    </citation>
    <scope>NUCLEOTIDE SEQUENCE [LARGE SCALE GENOMIC DNA]</scope>
</reference>
<evidence type="ECO:0000256" key="2">
    <source>
        <dbReference type="ARBA" id="ARBA00008033"/>
    </source>
</evidence>
<evidence type="ECO:0000259" key="6">
    <source>
        <dbReference type="SMART" id="SM00360"/>
    </source>
</evidence>